<keyword evidence="4" id="KW-0238">DNA-binding</keyword>
<dbReference type="SMART" id="SM00530">
    <property type="entry name" value="HTH_XRE"/>
    <property type="match status" value="1"/>
</dbReference>
<evidence type="ECO:0000256" key="1">
    <source>
        <dbReference type="SAM" id="MobiDB-lite"/>
    </source>
</evidence>
<name>A0A099I1M7_CLOIN</name>
<dbReference type="InterPro" id="IPR010982">
    <property type="entry name" value="Lambda_DNA-bd_dom_sf"/>
</dbReference>
<dbReference type="EMBL" id="JQIF01000112">
    <property type="protein sequence ID" value="KGJ51451.1"/>
    <property type="molecule type" value="Genomic_DNA"/>
</dbReference>
<feature type="transmembrane region" description="Helical" evidence="2">
    <location>
        <begin position="119"/>
        <end position="142"/>
    </location>
</feature>
<dbReference type="GO" id="GO:0003677">
    <property type="term" value="F:DNA binding"/>
    <property type="evidence" value="ECO:0007669"/>
    <property type="project" value="UniProtKB-KW"/>
</dbReference>
<keyword evidence="2" id="KW-0472">Membrane</keyword>
<sequence>MSGKNIKKLRMEYEISVQRLAAYMRIEQEELLDWEAGIRVPDEEQLERLAQLFQVDSSELIDAKERSVMKKQRESKPSDQKNKKQKAKKGKTRKKTKRKTKHRTDHKTKKQTVVKKRRTWPLALVLLLLVAGLAAGGGFLYWKYGDELFSQKQEYRMEDMAGTFTDENAHNGAASAIVLRSDGSFVFTQNSCEGMQEVSGTWSISDHSIKATSTQGTYTFAIRSSNQLMYEGQTINCGPYNKDIFTRGGVNDQTPQQEEKPQKQEDIAGTYSGNHSTLVISDVTDTTFSYTLTSLNPEDAQQVATISGTAQRNGDTASFSFSDDGYGTQGNGSFTFQDAQVVFSIQKTQTDPQAVWGIFEEGTLFR</sequence>
<proteinExistence type="predicted"/>
<feature type="region of interest" description="Disordered" evidence="1">
    <location>
        <begin position="64"/>
        <end position="112"/>
    </location>
</feature>
<dbReference type="PROSITE" id="PS50943">
    <property type="entry name" value="HTH_CROC1"/>
    <property type="match status" value="1"/>
</dbReference>
<dbReference type="Pfam" id="PF01381">
    <property type="entry name" value="HTH_3"/>
    <property type="match status" value="1"/>
</dbReference>
<dbReference type="RefSeq" id="WP_044907859.1">
    <property type="nucleotide sequence ID" value="NZ_JQIF01000112.1"/>
</dbReference>
<feature type="compositionally biased region" description="Basic residues" evidence="1">
    <location>
        <begin position="83"/>
        <end position="112"/>
    </location>
</feature>
<evidence type="ECO:0000313" key="4">
    <source>
        <dbReference type="EMBL" id="KGJ51451.1"/>
    </source>
</evidence>
<comment type="caution">
    <text evidence="4">The sequence shown here is derived from an EMBL/GenBank/DDBJ whole genome shotgun (WGS) entry which is preliminary data.</text>
</comment>
<keyword evidence="2" id="KW-1133">Transmembrane helix</keyword>
<gene>
    <name evidence="4" type="ORF">CIAN88_20445</name>
</gene>
<dbReference type="SUPFAM" id="SSF47413">
    <property type="entry name" value="lambda repressor-like DNA-binding domains"/>
    <property type="match status" value="1"/>
</dbReference>
<keyword evidence="2" id="KW-0812">Transmembrane</keyword>
<dbReference type="Proteomes" id="UP000030008">
    <property type="component" value="Unassembled WGS sequence"/>
</dbReference>
<evidence type="ECO:0000313" key="5">
    <source>
        <dbReference type="Proteomes" id="UP000030008"/>
    </source>
</evidence>
<dbReference type="CDD" id="cd00093">
    <property type="entry name" value="HTH_XRE"/>
    <property type="match status" value="1"/>
</dbReference>
<dbReference type="AlphaFoldDB" id="A0A099I1M7"/>
<organism evidence="4 5">
    <name type="scientific">Clostridium innocuum</name>
    <dbReference type="NCBI Taxonomy" id="1522"/>
    <lineage>
        <taxon>Bacteria</taxon>
        <taxon>Bacillati</taxon>
        <taxon>Bacillota</taxon>
        <taxon>Clostridia</taxon>
        <taxon>Eubacteriales</taxon>
        <taxon>Clostridiaceae</taxon>
        <taxon>Clostridium</taxon>
    </lineage>
</organism>
<accession>A0A099I1M7</accession>
<dbReference type="InterPro" id="IPR001387">
    <property type="entry name" value="Cro/C1-type_HTH"/>
</dbReference>
<protein>
    <submittedName>
        <fullName evidence="4">DNA-binding protein</fullName>
    </submittedName>
</protein>
<reference evidence="4 5" key="1">
    <citation type="submission" date="2014-08" db="EMBL/GenBank/DDBJ databases">
        <title>Clostridium innocuum, an unnegligible vancomycin-resistant pathogen causing extra-intestinal infections.</title>
        <authorList>
            <person name="Feng Y."/>
            <person name="Chiu C.-H."/>
        </authorList>
    </citation>
    <scope>NUCLEOTIDE SEQUENCE [LARGE SCALE GENOMIC DNA]</scope>
    <source>
        <strain evidence="4 5">AN88</strain>
    </source>
</reference>
<feature type="compositionally biased region" description="Basic and acidic residues" evidence="1">
    <location>
        <begin position="64"/>
        <end position="82"/>
    </location>
</feature>
<dbReference type="Gene3D" id="1.10.260.40">
    <property type="entry name" value="lambda repressor-like DNA-binding domains"/>
    <property type="match status" value="1"/>
</dbReference>
<feature type="domain" description="HTH cro/C1-type" evidence="3">
    <location>
        <begin position="6"/>
        <end position="60"/>
    </location>
</feature>
<evidence type="ECO:0000259" key="3">
    <source>
        <dbReference type="PROSITE" id="PS50943"/>
    </source>
</evidence>
<evidence type="ECO:0000256" key="2">
    <source>
        <dbReference type="SAM" id="Phobius"/>
    </source>
</evidence>